<name>A0A6J4N9U3_9BACT</name>
<organism evidence="2">
    <name type="scientific">uncultured Gemmatimonadota bacterium</name>
    <dbReference type="NCBI Taxonomy" id="203437"/>
    <lineage>
        <taxon>Bacteria</taxon>
        <taxon>Pseudomonadati</taxon>
        <taxon>Gemmatimonadota</taxon>
        <taxon>environmental samples</taxon>
    </lineage>
</organism>
<evidence type="ECO:0000313" key="2">
    <source>
        <dbReference type="EMBL" id="CAA9376953.1"/>
    </source>
</evidence>
<feature type="non-terminal residue" evidence="2">
    <location>
        <position position="1"/>
    </location>
</feature>
<keyword evidence="1" id="KW-1133">Transmembrane helix</keyword>
<dbReference type="EMBL" id="CADCTV010001070">
    <property type="protein sequence ID" value="CAA9376953.1"/>
    <property type="molecule type" value="Genomic_DNA"/>
</dbReference>
<protein>
    <submittedName>
        <fullName evidence="2">Uncharacterized protein</fullName>
    </submittedName>
</protein>
<sequence>RATAVSVEPPAPVRPAPAPVVRPVAPVAMPPVRPAPAAPVAPVPERRQPGAMGRFFRALWDFSVTSIVVGLFVGSWALAASGAVDDDRARLLGGAVATILFTPWAVHRLTGRRGRVGLGIVGSAAATGAAVRYVGLDSDPAILLAATFGLQVVTCFVLSWLTRRKVREPVPV</sequence>
<gene>
    <name evidence="2" type="ORF">AVDCRST_MAG89-5076</name>
</gene>
<feature type="transmembrane region" description="Helical" evidence="1">
    <location>
        <begin position="116"/>
        <end position="135"/>
    </location>
</feature>
<evidence type="ECO:0000256" key="1">
    <source>
        <dbReference type="SAM" id="Phobius"/>
    </source>
</evidence>
<feature type="transmembrane region" description="Helical" evidence="1">
    <location>
        <begin position="141"/>
        <end position="161"/>
    </location>
</feature>
<proteinExistence type="predicted"/>
<keyword evidence="1" id="KW-0472">Membrane</keyword>
<dbReference type="AlphaFoldDB" id="A0A6J4N9U3"/>
<feature type="transmembrane region" description="Helical" evidence="1">
    <location>
        <begin position="91"/>
        <end position="109"/>
    </location>
</feature>
<feature type="transmembrane region" description="Helical" evidence="1">
    <location>
        <begin position="55"/>
        <end position="79"/>
    </location>
</feature>
<reference evidence="2" key="1">
    <citation type="submission" date="2020-02" db="EMBL/GenBank/DDBJ databases">
        <authorList>
            <person name="Meier V. D."/>
        </authorList>
    </citation>
    <scope>NUCLEOTIDE SEQUENCE</scope>
    <source>
        <strain evidence="2">AVDCRST_MAG89</strain>
    </source>
</reference>
<accession>A0A6J4N9U3</accession>
<keyword evidence="1" id="KW-0812">Transmembrane</keyword>